<sequence>MPGEMTETQPVRVELFGVPRLLAGERVVDVTGVTLQDVTAALARTFPCLAGPVIDPSTGWLADGYTFVIDERFTRDPSLIITPGSPVLLVSSLAGG</sequence>
<proteinExistence type="predicted"/>
<name>I4EG95_9BACT</name>
<dbReference type="EMBL" id="CAGS01000181">
    <property type="protein sequence ID" value="CCF83707.1"/>
    <property type="molecule type" value="Genomic_DNA"/>
</dbReference>
<organism evidence="1 2">
    <name type="scientific">Nitrolancea hollandica Lb</name>
    <dbReference type="NCBI Taxonomy" id="1129897"/>
    <lineage>
        <taxon>Bacteria</taxon>
        <taxon>Pseudomonadati</taxon>
        <taxon>Thermomicrobiota</taxon>
        <taxon>Thermomicrobia</taxon>
        <taxon>Sphaerobacterales</taxon>
        <taxon>Sphaerobacterineae</taxon>
        <taxon>Sphaerobacteraceae</taxon>
        <taxon>Nitrolancea</taxon>
    </lineage>
</organism>
<protein>
    <submittedName>
        <fullName evidence="1">ThiamineS protein</fullName>
    </submittedName>
</protein>
<accession>I4EG95</accession>
<evidence type="ECO:0000313" key="1">
    <source>
        <dbReference type="EMBL" id="CCF83707.1"/>
    </source>
</evidence>
<dbReference type="RefSeq" id="WP_008477246.1">
    <property type="nucleotide sequence ID" value="NZ_CAGS01000181.1"/>
</dbReference>
<dbReference type="Gene3D" id="3.10.20.30">
    <property type="match status" value="1"/>
</dbReference>
<dbReference type="Proteomes" id="UP000004221">
    <property type="component" value="Unassembled WGS sequence"/>
</dbReference>
<gene>
    <name evidence="1" type="ORF">NITHO_2610019</name>
</gene>
<dbReference type="InterPro" id="IPR016155">
    <property type="entry name" value="Mopterin_synth/thiamin_S_b"/>
</dbReference>
<comment type="caution">
    <text evidence="1">The sequence shown here is derived from an EMBL/GenBank/DDBJ whole genome shotgun (WGS) entry which is preliminary data.</text>
</comment>
<keyword evidence="2" id="KW-1185">Reference proteome</keyword>
<dbReference type="AlphaFoldDB" id="I4EG95"/>
<reference evidence="1 2" key="1">
    <citation type="journal article" date="2012" name="ISME J.">
        <title>Nitrification expanded: discovery, physiology and genomics of a nitrite-oxidizing bacterium from the phylum Chloroflexi.</title>
        <authorList>
            <person name="Sorokin D.Y."/>
            <person name="Lucker S."/>
            <person name="Vejmelkova D."/>
            <person name="Kostrikina N.A."/>
            <person name="Kleerebezem R."/>
            <person name="Rijpstra W.I."/>
            <person name="Damste J.S."/>
            <person name="Le Paslier D."/>
            <person name="Muyzer G."/>
            <person name="Wagner M."/>
            <person name="van Loosdrecht M.C."/>
            <person name="Daims H."/>
        </authorList>
    </citation>
    <scope>NUCLEOTIDE SEQUENCE [LARGE SCALE GENOMIC DNA]</scope>
    <source>
        <strain evidence="2">none</strain>
    </source>
</reference>
<dbReference type="InterPro" id="IPR012675">
    <property type="entry name" value="Beta-grasp_dom_sf"/>
</dbReference>
<evidence type="ECO:0000313" key="2">
    <source>
        <dbReference type="Proteomes" id="UP000004221"/>
    </source>
</evidence>
<dbReference type="SUPFAM" id="SSF54285">
    <property type="entry name" value="MoaD/ThiS"/>
    <property type="match status" value="1"/>
</dbReference>